<sequence length="108" mass="11640">MPLTRSFRETVQARARRDVKFRQALLGEAMQALLDGNLEEGRAALRSCINATIGFEKLGTALGRSPKSLMRMFGPSGNPTAENLLAVISLLQAETGVRLQVRAVADAA</sequence>
<reference evidence="1 2" key="1">
    <citation type="submission" date="2016-11" db="EMBL/GenBank/DDBJ databases">
        <authorList>
            <person name="Jaros S."/>
            <person name="Januszkiewicz K."/>
            <person name="Wedrychowicz H."/>
        </authorList>
    </citation>
    <scope>NUCLEOTIDE SEQUENCE [LARGE SCALE GENOMIC DNA]</scope>
    <source>
        <strain evidence="1 2">GAS499</strain>
    </source>
</reference>
<dbReference type="EMBL" id="LT670844">
    <property type="protein sequence ID" value="SHK61488.1"/>
    <property type="molecule type" value="Genomic_DNA"/>
</dbReference>
<accession>A0A1M6TXF9</accession>
<dbReference type="GO" id="GO:0003677">
    <property type="term" value="F:DNA binding"/>
    <property type="evidence" value="ECO:0007669"/>
    <property type="project" value="UniProtKB-KW"/>
</dbReference>
<organism evidence="1 2">
    <name type="scientific">Bradyrhizobium lablabi</name>
    <dbReference type="NCBI Taxonomy" id="722472"/>
    <lineage>
        <taxon>Bacteria</taxon>
        <taxon>Pseudomonadati</taxon>
        <taxon>Pseudomonadota</taxon>
        <taxon>Alphaproteobacteria</taxon>
        <taxon>Hyphomicrobiales</taxon>
        <taxon>Nitrobacteraceae</taxon>
        <taxon>Bradyrhizobium</taxon>
    </lineage>
</organism>
<gene>
    <name evidence="1" type="ORF">SAMN05444159_3721</name>
</gene>
<evidence type="ECO:0000313" key="2">
    <source>
        <dbReference type="Proteomes" id="UP000189935"/>
    </source>
</evidence>
<keyword evidence="1" id="KW-0238">DNA-binding</keyword>
<dbReference type="Proteomes" id="UP000189935">
    <property type="component" value="Chromosome I"/>
</dbReference>
<name>A0A1M6TXF9_9BRAD</name>
<dbReference type="RefSeq" id="WP_079540164.1">
    <property type="nucleotide sequence ID" value="NZ_LT670844.1"/>
</dbReference>
<proteinExistence type="predicted"/>
<dbReference type="AlphaFoldDB" id="A0A1M6TXF9"/>
<evidence type="ECO:0000313" key="1">
    <source>
        <dbReference type="EMBL" id="SHK61488.1"/>
    </source>
</evidence>
<protein>
    <submittedName>
        <fullName evidence="1">DNA-binding prophage protein</fullName>
    </submittedName>
</protein>
<dbReference type="OrthoDB" id="9794662at2"/>